<dbReference type="GO" id="GO:0006310">
    <property type="term" value="P:DNA recombination"/>
    <property type="evidence" value="ECO:0007669"/>
    <property type="project" value="UniProtKB-KW"/>
</dbReference>
<dbReference type="Proteomes" id="UP000198510">
    <property type="component" value="Unassembled WGS sequence"/>
</dbReference>
<dbReference type="GO" id="GO:0015074">
    <property type="term" value="P:DNA integration"/>
    <property type="evidence" value="ECO:0007669"/>
    <property type="project" value="InterPro"/>
</dbReference>
<evidence type="ECO:0000313" key="5">
    <source>
        <dbReference type="EMBL" id="SDK27705.1"/>
    </source>
</evidence>
<dbReference type="Pfam" id="PF13102">
    <property type="entry name" value="Phage_int_SAM_5"/>
    <property type="match status" value="1"/>
</dbReference>
<name>A0A1G9AMF5_9BACT</name>
<keyword evidence="6" id="KW-1185">Reference proteome</keyword>
<dbReference type="RefSeq" id="WP_176955900.1">
    <property type="nucleotide sequence ID" value="NZ_FNFO01000002.1"/>
</dbReference>
<dbReference type="Gene3D" id="1.10.150.130">
    <property type="match status" value="1"/>
</dbReference>
<organism evidence="5 6">
    <name type="scientific">Catalinimonas alkaloidigena</name>
    <dbReference type="NCBI Taxonomy" id="1075417"/>
    <lineage>
        <taxon>Bacteria</taxon>
        <taxon>Pseudomonadati</taxon>
        <taxon>Bacteroidota</taxon>
        <taxon>Cytophagia</taxon>
        <taxon>Cytophagales</taxon>
        <taxon>Catalimonadaceae</taxon>
        <taxon>Catalinimonas</taxon>
    </lineage>
</organism>
<dbReference type="Gene3D" id="1.10.443.10">
    <property type="entry name" value="Intergrase catalytic core"/>
    <property type="match status" value="1"/>
</dbReference>
<dbReference type="Pfam" id="PF00589">
    <property type="entry name" value="Phage_integrase"/>
    <property type="match status" value="1"/>
</dbReference>
<dbReference type="InterPro" id="IPR025269">
    <property type="entry name" value="SAM-like_dom"/>
</dbReference>
<dbReference type="InterPro" id="IPR035386">
    <property type="entry name" value="Arm-DNA-bind_5"/>
</dbReference>
<dbReference type="STRING" id="1075417.SAMN05421823_102329"/>
<proteinExistence type="inferred from homology"/>
<evidence type="ECO:0000256" key="3">
    <source>
        <dbReference type="ARBA" id="ARBA00023172"/>
    </source>
</evidence>
<dbReference type="AlphaFoldDB" id="A0A1G9AMF5"/>
<dbReference type="InterPro" id="IPR002104">
    <property type="entry name" value="Integrase_catalytic"/>
</dbReference>
<protein>
    <submittedName>
        <fullName evidence="5">Site-specific recombinase XerD</fullName>
    </submittedName>
</protein>
<keyword evidence="2" id="KW-0238">DNA-binding</keyword>
<dbReference type="Pfam" id="PF17293">
    <property type="entry name" value="Arm-DNA-bind_5"/>
    <property type="match status" value="1"/>
</dbReference>
<comment type="similarity">
    <text evidence="1">Belongs to the 'phage' integrase family.</text>
</comment>
<dbReference type="InterPro" id="IPR010998">
    <property type="entry name" value="Integrase_recombinase_N"/>
</dbReference>
<evidence type="ECO:0000313" key="6">
    <source>
        <dbReference type="Proteomes" id="UP000198510"/>
    </source>
</evidence>
<dbReference type="InterPro" id="IPR050090">
    <property type="entry name" value="Tyrosine_recombinase_XerCD"/>
</dbReference>
<dbReference type="PANTHER" id="PTHR30349">
    <property type="entry name" value="PHAGE INTEGRASE-RELATED"/>
    <property type="match status" value="1"/>
</dbReference>
<dbReference type="SUPFAM" id="SSF56349">
    <property type="entry name" value="DNA breaking-rejoining enzymes"/>
    <property type="match status" value="1"/>
</dbReference>
<dbReference type="EMBL" id="FNFO01000002">
    <property type="protein sequence ID" value="SDK27705.1"/>
    <property type="molecule type" value="Genomic_DNA"/>
</dbReference>
<dbReference type="PANTHER" id="PTHR30349:SF64">
    <property type="entry name" value="PROPHAGE INTEGRASE INTD-RELATED"/>
    <property type="match status" value="1"/>
</dbReference>
<evidence type="ECO:0000256" key="2">
    <source>
        <dbReference type="ARBA" id="ARBA00023125"/>
    </source>
</evidence>
<keyword evidence="3" id="KW-0233">DNA recombination</keyword>
<dbReference type="InterPro" id="IPR011010">
    <property type="entry name" value="DNA_brk_join_enz"/>
</dbReference>
<sequence length="399" mass="45628">MRVLLRLRRNVRNPERISTLYARVTISGLRATTDFSTRIQVYPDQWDSTNQRVLGDSERAELDNEAIERVRNDLRTLFNQQVALYGSIDPDTLQALYLGRKASRSVTLLNLVIDYLHKEAERKQWTPSTKGIYQDYTNNLVEFLESIGRKQLPPMGFDETMAQDFFYWLRKKSVQARSAKHLQWVKRALQDAVRRRILGHNPIEYMNWSKGAPPPIVALSDAELALLETYRFSSPILQRVADCFTLQCYTGLAYGELVTVQRSAIHYGGPMPVLVVVRHKTKHVKNGRTYRIPLIGKAVALLERYGYEMPVYKNQQYNRYLKEVAAILGIEKNLTTHVGRKTAGMIWLNNNVPLETVSKLLGHTKLSTTQLSYAEVLDHKAIADMAAFEARTSKPGSLS</sequence>
<dbReference type="PROSITE" id="PS51898">
    <property type="entry name" value="TYR_RECOMBINASE"/>
    <property type="match status" value="1"/>
</dbReference>
<dbReference type="InterPro" id="IPR013762">
    <property type="entry name" value="Integrase-like_cat_sf"/>
</dbReference>
<accession>A0A1G9AMF5</accession>
<evidence type="ECO:0000259" key="4">
    <source>
        <dbReference type="PROSITE" id="PS51898"/>
    </source>
</evidence>
<dbReference type="GO" id="GO:0003677">
    <property type="term" value="F:DNA binding"/>
    <property type="evidence" value="ECO:0007669"/>
    <property type="project" value="UniProtKB-KW"/>
</dbReference>
<evidence type="ECO:0000256" key="1">
    <source>
        <dbReference type="ARBA" id="ARBA00008857"/>
    </source>
</evidence>
<feature type="domain" description="Tyr recombinase" evidence="4">
    <location>
        <begin position="212"/>
        <end position="387"/>
    </location>
</feature>
<gene>
    <name evidence="5" type="ORF">SAMN05421823_102329</name>
</gene>
<dbReference type="CDD" id="cd01185">
    <property type="entry name" value="INTN1_C_like"/>
    <property type="match status" value="1"/>
</dbReference>
<reference evidence="5 6" key="1">
    <citation type="submission" date="2016-10" db="EMBL/GenBank/DDBJ databases">
        <authorList>
            <person name="de Groot N.N."/>
        </authorList>
    </citation>
    <scope>NUCLEOTIDE SEQUENCE [LARGE SCALE GENOMIC DNA]</scope>
    <source>
        <strain evidence="5 6">DSM 25186</strain>
    </source>
</reference>